<dbReference type="SUPFAM" id="SSF55120">
    <property type="entry name" value="Pseudouridine synthase"/>
    <property type="match status" value="1"/>
</dbReference>
<protein>
    <submittedName>
        <fullName evidence="6">tRNA pseudouridine synthase D (TruD)</fullName>
    </submittedName>
</protein>
<dbReference type="GO" id="GO:0009982">
    <property type="term" value="F:pseudouridine synthase activity"/>
    <property type="evidence" value="ECO:0007669"/>
    <property type="project" value="InterPro"/>
</dbReference>
<evidence type="ECO:0000313" key="7">
    <source>
        <dbReference type="Proteomes" id="UP001138500"/>
    </source>
</evidence>
<feature type="compositionally biased region" description="Polar residues" evidence="4">
    <location>
        <begin position="230"/>
        <end position="241"/>
    </location>
</feature>
<dbReference type="GO" id="GO:0003723">
    <property type="term" value="F:RNA binding"/>
    <property type="evidence" value="ECO:0007669"/>
    <property type="project" value="InterPro"/>
</dbReference>
<dbReference type="Pfam" id="PF23943">
    <property type="entry name" value="PUS7L_N"/>
    <property type="match status" value="1"/>
</dbReference>
<dbReference type="GO" id="GO:0001522">
    <property type="term" value="P:pseudouridine synthesis"/>
    <property type="evidence" value="ECO:0007669"/>
    <property type="project" value="InterPro"/>
</dbReference>
<feature type="compositionally biased region" description="Basic and acidic residues" evidence="4">
    <location>
        <begin position="76"/>
        <end position="88"/>
    </location>
</feature>
<dbReference type="GO" id="GO:0005634">
    <property type="term" value="C:nucleus"/>
    <property type="evidence" value="ECO:0007669"/>
    <property type="project" value="TreeGrafter"/>
</dbReference>
<evidence type="ECO:0000313" key="6">
    <source>
        <dbReference type="EMBL" id="KAH9827428.1"/>
    </source>
</evidence>
<dbReference type="InterPro" id="IPR020119">
    <property type="entry name" value="PsdUridine_synth_TruD_CS"/>
</dbReference>
<feature type="region of interest" description="Disordered" evidence="4">
    <location>
        <begin position="76"/>
        <end position="133"/>
    </location>
</feature>
<dbReference type="NCBIfam" id="TIGR00094">
    <property type="entry name" value="tRNA_TruD_broad"/>
    <property type="match status" value="1"/>
</dbReference>
<dbReference type="PANTHER" id="PTHR13326">
    <property type="entry name" value="TRNA PSEUDOURIDINE SYNTHASE D"/>
    <property type="match status" value="1"/>
</dbReference>
<feature type="domain" description="TRUD" evidence="5">
    <location>
        <begin position="385"/>
        <end position="655"/>
    </location>
</feature>
<dbReference type="Gene3D" id="3.30.2350.20">
    <property type="entry name" value="TruD, catalytic domain"/>
    <property type="match status" value="2"/>
</dbReference>
<dbReference type="EMBL" id="RIBY02001879">
    <property type="protein sequence ID" value="KAH9827428.1"/>
    <property type="molecule type" value="Genomic_DNA"/>
</dbReference>
<dbReference type="OrthoDB" id="447290at2759"/>
<organism evidence="6 7">
    <name type="scientific">Teratosphaeria destructans</name>
    <dbReference type="NCBI Taxonomy" id="418781"/>
    <lineage>
        <taxon>Eukaryota</taxon>
        <taxon>Fungi</taxon>
        <taxon>Dikarya</taxon>
        <taxon>Ascomycota</taxon>
        <taxon>Pezizomycotina</taxon>
        <taxon>Dothideomycetes</taxon>
        <taxon>Dothideomycetidae</taxon>
        <taxon>Mycosphaerellales</taxon>
        <taxon>Teratosphaeriaceae</taxon>
        <taxon>Teratosphaeria</taxon>
    </lineage>
</organism>
<dbReference type="InterPro" id="IPR001656">
    <property type="entry name" value="PsdUridine_synth_TruD"/>
</dbReference>
<sequence>MVGKHELEAGPPAAKRLKVHDVALREKSEADQEQIVGITAFVSPSTPGFRSIVKQRYTDFLVNEITPDGKVAHLEEAPEAKRRSDDQIQARPPAQENASAANGDAESGWQTNGSKEMGIATSNGHTSMSDEPSQVVIPDLSDENKATLDEIFGEQTTARIQDLYASVLKRPQKKPRDHGTVRSPIIAEKHKRTQAHVAVRQIFDSKLQTETLQDEAGVIAIKAAPPKGGNTKSRGQPSSGDGSFAKGKMGWHDLGGEYLHFTLYKENKDTMEVLYFIASQLKIPVKNFQFAGTKDRRGVTVQRVAVYRVHADRIANLNRHAKGWVASSFAYERYGLELGELTGNEFTLTLRDCHFDGEEGLDNHGRLVLARKIVSAATDSFKTQGFLNYYGLQRFGTYSTGTHITGMKMLQNDLEGAINCILSYSSTCLPENVRQDGSSRVPQDDITRADAIRNWRQSGAVGYLPRRFSAEQTIMQYLSKKEKKTGRLIQAQDWQGALMTLQRNLRMMYIHAYQSLVWNTAVDKRWELFGDKVIEGDLVVVGEKDGDIAPITEEVDEDGEVIVRPAEDDQAHWSEDAHTRARPLSKEEAASGKYDIFDIVLPLPGFDVIYPHNAIGKFYEEFMGSEAGGSLDPHNMRRSWKEASLFGGYRKIMARPLNGATAEVKEYVSENEQLVQTDLEKLKKTTDAADDVDARVIENSRDGETMDKRIAVVLKFQLGSSQYATMAIRELTKGGATAYKPDFSTTR</sequence>
<proteinExistence type="inferred from homology"/>
<evidence type="ECO:0000256" key="2">
    <source>
        <dbReference type="ARBA" id="ARBA00022694"/>
    </source>
</evidence>
<accession>A0A9W7SSA6</accession>
<dbReference type="PIRSF" id="PIRSF037016">
    <property type="entry name" value="Pseudouridin_synth_euk_prd"/>
    <property type="match status" value="1"/>
</dbReference>
<dbReference type="PROSITE" id="PS01268">
    <property type="entry name" value="UPF0024"/>
    <property type="match status" value="1"/>
</dbReference>
<evidence type="ECO:0000256" key="4">
    <source>
        <dbReference type="SAM" id="MobiDB-lite"/>
    </source>
</evidence>
<dbReference type="InterPro" id="IPR042214">
    <property type="entry name" value="TruD_catalytic"/>
</dbReference>
<dbReference type="Pfam" id="PF01142">
    <property type="entry name" value="TruD"/>
    <property type="match status" value="1"/>
</dbReference>
<keyword evidence="2" id="KW-0819">tRNA processing</keyword>
<reference evidence="6 7" key="1">
    <citation type="journal article" date="2018" name="IMA Fungus">
        <title>IMA Genome-F 10: Nine draft genome sequences of Claviceps purpurea s.lat., including C. arundinis, C. humidiphila, and C. cf. spartinae, pseudomolecules for the pitch canker pathogen Fusarium circinatum, draft genome of Davidsoniella eucalypti, Grosmannia galeiformis, Quambalaria eucalypti, and Teratosphaeria destructans.</title>
        <authorList>
            <person name="Wingfield B.D."/>
            <person name="Liu M."/>
            <person name="Nguyen H.D."/>
            <person name="Lane F.A."/>
            <person name="Morgan S.W."/>
            <person name="De Vos L."/>
            <person name="Wilken P.M."/>
            <person name="Duong T.A."/>
            <person name="Aylward J."/>
            <person name="Coetzee M.P."/>
            <person name="Dadej K."/>
            <person name="De Beer Z.W."/>
            <person name="Findlay W."/>
            <person name="Havenga M."/>
            <person name="Kolarik M."/>
            <person name="Menzies J.G."/>
            <person name="Naidoo K."/>
            <person name="Pochopski O."/>
            <person name="Shoukouhi P."/>
            <person name="Santana Q.C."/>
            <person name="Seifert K.A."/>
            <person name="Soal N."/>
            <person name="Steenkamp E.T."/>
            <person name="Tatham C.T."/>
            <person name="van der Nest M.A."/>
            <person name="Wingfield M.J."/>
        </authorList>
    </citation>
    <scope>NUCLEOTIDE SEQUENCE [LARGE SCALE GENOMIC DNA]</scope>
    <source>
        <strain evidence="6">CMW44962</strain>
    </source>
</reference>
<comment type="caution">
    <text evidence="6">The sequence shown here is derived from an EMBL/GenBank/DDBJ whole genome shotgun (WGS) entry which is preliminary data.</text>
</comment>
<feature type="region of interest" description="Disordered" evidence="4">
    <location>
        <begin position="223"/>
        <end position="244"/>
    </location>
</feature>
<feature type="compositionally biased region" description="Polar residues" evidence="4">
    <location>
        <begin position="108"/>
        <end position="132"/>
    </location>
</feature>
<evidence type="ECO:0000256" key="1">
    <source>
        <dbReference type="ARBA" id="ARBA00007953"/>
    </source>
</evidence>
<dbReference type="InterPro" id="IPR011760">
    <property type="entry name" value="PsdUridine_synth_TruD_insert"/>
</dbReference>
<keyword evidence="7" id="KW-1185">Reference proteome</keyword>
<dbReference type="GO" id="GO:0008033">
    <property type="term" value="P:tRNA processing"/>
    <property type="evidence" value="ECO:0007669"/>
    <property type="project" value="UniProtKB-KW"/>
</dbReference>
<dbReference type="PANTHER" id="PTHR13326:SF21">
    <property type="entry name" value="PSEUDOURIDYLATE SYNTHASE PUS7L"/>
    <property type="match status" value="1"/>
</dbReference>
<dbReference type="InterPro" id="IPR020103">
    <property type="entry name" value="PsdUridine_synth_cat_dom_sf"/>
</dbReference>
<comment type="similarity">
    <text evidence="1">Belongs to the pseudouridine synthase TruD family.</text>
</comment>
<keyword evidence="3" id="KW-0413">Isomerase</keyword>
<dbReference type="Proteomes" id="UP001138500">
    <property type="component" value="Unassembled WGS sequence"/>
</dbReference>
<dbReference type="InterPro" id="IPR056963">
    <property type="entry name" value="PUS7L_N"/>
</dbReference>
<gene>
    <name evidence="6" type="ORF">Tdes44962_MAKER02874</name>
</gene>
<dbReference type="AlphaFoldDB" id="A0A9W7SSA6"/>
<name>A0A9W7SSA6_9PEZI</name>
<dbReference type="CDD" id="cd02576">
    <property type="entry name" value="PseudoU_synth_ScPUS7"/>
    <property type="match status" value="1"/>
</dbReference>
<evidence type="ECO:0000256" key="3">
    <source>
        <dbReference type="ARBA" id="ARBA00023235"/>
    </source>
</evidence>
<evidence type="ECO:0000259" key="5">
    <source>
        <dbReference type="PROSITE" id="PS50984"/>
    </source>
</evidence>
<reference evidence="6 7" key="2">
    <citation type="journal article" date="2021" name="Curr. Genet.">
        <title>Genetic response to nitrogen starvation in the aggressive Eucalyptus foliar pathogen Teratosphaeria destructans.</title>
        <authorList>
            <person name="Havenga M."/>
            <person name="Wingfield B.D."/>
            <person name="Wingfield M.J."/>
            <person name="Dreyer L.L."/>
            <person name="Roets F."/>
            <person name="Aylward J."/>
        </authorList>
    </citation>
    <scope>NUCLEOTIDE SEQUENCE [LARGE SCALE GENOMIC DNA]</scope>
    <source>
        <strain evidence="6">CMW44962</strain>
    </source>
</reference>
<dbReference type="PROSITE" id="PS50984">
    <property type="entry name" value="TRUD"/>
    <property type="match status" value="1"/>
</dbReference>